<name>A0AAV3U907_9ALTE</name>
<protein>
    <submittedName>
        <fullName evidence="5">Uncharacterized protein</fullName>
    </submittedName>
</protein>
<dbReference type="SUPFAM" id="SSF52317">
    <property type="entry name" value="Class I glutamine amidotransferase-like"/>
    <property type="match status" value="1"/>
</dbReference>
<dbReference type="InterPro" id="IPR029062">
    <property type="entry name" value="Class_I_gatase-like"/>
</dbReference>
<comment type="caution">
    <text evidence="5">The sequence shown here is derived from an EMBL/GenBank/DDBJ whole genome shotgun (WGS) entry which is preliminary data.</text>
</comment>
<keyword evidence="3" id="KW-0378">Hydrolase</keyword>
<evidence type="ECO:0000313" key="6">
    <source>
        <dbReference type="Proteomes" id="UP001409585"/>
    </source>
</evidence>
<dbReference type="PANTHER" id="PTHR20842">
    <property type="entry name" value="PROTEASE S51 ALPHA-ASPARTYL DIPEPTIDASE"/>
    <property type="match status" value="1"/>
</dbReference>
<dbReference type="PANTHER" id="PTHR20842:SF0">
    <property type="entry name" value="ALPHA-ASPARTYL DIPEPTIDASE"/>
    <property type="match status" value="1"/>
</dbReference>
<organism evidence="5 6">
    <name type="scientific">Halioxenophilus aromaticivorans</name>
    <dbReference type="NCBI Taxonomy" id="1306992"/>
    <lineage>
        <taxon>Bacteria</taxon>
        <taxon>Pseudomonadati</taxon>
        <taxon>Pseudomonadota</taxon>
        <taxon>Gammaproteobacteria</taxon>
        <taxon>Alteromonadales</taxon>
        <taxon>Alteromonadaceae</taxon>
        <taxon>Halioxenophilus</taxon>
    </lineage>
</organism>
<evidence type="ECO:0000256" key="4">
    <source>
        <dbReference type="ARBA" id="ARBA00022825"/>
    </source>
</evidence>
<dbReference type="GO" id="GO:0006508">
    <property type="term" value="P:proteolysis"/>
    <property type="evidence" value="ECO:0007669"/>
    <property type="project" value="UniProtKB-KW"/>
</dbReference>
<dbReference type="EMBL" id="BAABLX010000077">
    <property type="protein sequence ID" value="GAA4958980.1"/>
    <property type="molecule type" value="Genomic_DNA"/>
</dbReference>
<evidence type="ECO:0000256" key="3">
    <source>
        <dbReference type="ARBA" id="ARBA00022801"/>
    </source>
</evidence>
<proteinExistence type="inferred from homology"/>
<evidence type="ECO:0000256" key="1">
    <source>
        <dbReference type="ARBA" id="ARBA00006534"/>
    </source>
</evidence>
<comment type="similarity">
    <text evidence="1">Belongs to the peptidase S51 family.</text>
</comment>
<gene>
    <name evidence="5" type="ORF">GCM10025791_44780</name>
</gene>
<accession>A0AAV3U907</accession>
<keyword evidence="6" id="KW-1185">Reference proteome</keyword>
<reference evidence="6" key="1">
    <citation type="journal article" date="2019" name="Int. J. Syst. Evol. Microbiol.">
        <title>The Global Catalogue of Microorganisms (GCM) 10K type strain sequencing project: providing services to taxonomists for standard genome sequencing and annotation.</title>
        <authorList>
            <consortium name="The Broad Institute Genomics Platform"/>
            <consortium name="The Broad Institute Genome Sequencing Center for Infectious Disease"/>
            <person name="Wu L."/>
            <person name="Ma J."/>
        </authorList>
    </citation>
    <scope>NUCLEOTIDE SEQUENCE [LARGE SCALE GENOMIC DNA]</scope>
    <source>
        <strain evidence="6">JCM 19134</strain>
    </source>
</reference>
<dbReference type="Proteomes" id="UP001409585">
    <property type="component" value="Unassembled WGS sequence"/>
</dbReference>
<dbReference type="Gene3D" id="3.40.50.880">
    <property type="match status" value="1"/>
</dbReference>
<evidence type="ECO:0000313" key="5">
    <source>
        <dbReference type="EMBL" id="GAA4958980.1"/>
    </source>
</evidence>
<dbReference type="Pfam" id="PF03575">
    <property type="entry name" value="Peptidase_S51"/>
    <property type="match status" value="1"/>
</dbReference>
<dbReference type="InterPro" id="IPR005320">
    <property type="entry name" value="Peptidase_S51"/>
</dbReference>
<dbReference type="GO" id="GO:0008236">
    <property type="term" value="F:serine-type peptidase activity"/>
    <property type="evidence" value="ECO:0007669"/>
    <property type="project" value="UniProtKB-KW"/>
</dbReference>
<evidence type="ECO:0000256" key="2">
    <source>
        <dbReference type="ARBA" id="ARBA00022670"/>
    </source>
</evidence>
<keyword evidence="2" id="KW-0645">Protease</keyword>
<keyword evidence="4" id="KW-0720">Serine protease</keyword>
<dbReference type="AlphaFoldDB" id="A0AAV3U907"/>
<sequence>MEEVSFYAEKARLCVDQLGIDAHELDIATVAKQDIRQTLERCDYVYLSGGKPYYLLQQLRATGADRWILNEAGKGMAIIGESAASIVMAPSINYLAAMDDPTVRQA</sequence>